<dbReference type="Proteomes" id="UP000053605">
    <property type="component" value="Unassembled WGS sequence"/>
</dbReference>
<dbReference type="InterPro" id="IPR055355">
    <property type="entry name" value="ZP-C"/>
</dbReference>
<dbReference type="PROSITE" id="PS51034">
    <property type="entry name" value="ZP_2"/>
    <property type="match status" value="1"/>
</dbReference>
<keyword evidence="3" id="KW-0325">Glycoprotein</keyword>
<dbReference type="Gene3D" id="2.60.40.4100">
    <property type="entry name" value="Zona pellucida, ZP-C domain"/>
    <property type="match status" value="1"/>
</dbReference>
<protein>
    <submittedName>
        <fullName evidence="5">Deleted in malignant brain tumors 1 protein</fullName>
    </submittedName>
</protein>
<evidence type="ECO:0000256" key="1">
    <source>
        <dbReference type="ARBA" id="ARBA00022729"/>
    </source>
</evidence>
<dbReference type="InterPro" id="IPR048290">
    <property type="entry name" value="ZP_chr"/>
</dbReference>
<keyword evidence="2" id="KW-1015">Disulfide bond</keyword>
<evidence type="ECO:0000256" key="3">
    <source>
        <dbReference type="ARBA" id="ARBA00023180"/>
    </source>
</evidence>
<dbReference type="InterPro" id="IPR001507">
    <property type="entry name" value="ZP_dom"/>
</dbReference>
<dbReference type="PRINTS" id="PR00023">
    <property type="entry name" value="ZPELLUCIDA"/>
</dbReference>
<gene>
    <name evidence="5" type="ORF">N306_14987</name>
</gene>
<sequence length="116" mass="13499">PYYIDLNQDLYVQAYLHSSDRELNVFVDTCVASPDPLDFNSLAYYIIKNGCVRDNSYATYNSPYSYLARFKFNAFEFMSRHTLVYLRCELAVCRLGDFSSRCYQGCLSRSKRDTSS</sequence>
<reference evidence="5 6" key="1">
    <citation type="submission" date="2014-04" db="EMBL/GenBank/DDBJ databases">
        <title>Genome evolution of avian class.</title>
        <authorList>
            <person name="Zhang G."/>
            <person name="Li C."/>
        </authorList>
    </citation>
    <scope>NUCLEOTIDE SEQUENCE [LARGE SCALE GENOMIC DNA]</scope>
    <source>
        <strain evidence="5">BGI_N306</strain>
    </source>
</reference>
<dbReference type="PhylomeDB" id="A0A091VPY2"/>
<dbReference type="AlphaFoldDB" id="A0A091VPY2"/>
<dbReference type="FunFam" id="2.60.40.4100:FF:000005">
    <property type="entry name" value="Deleted in malignant brain tumors 1"/>
    <property type="match status" value="1"/>
</dbReference>
<dbReference type="PANTHER" id="PTHR14002">
    <property type="entry name" value="ENDOGLIN/TGF-BETA RECEPTOR TYPE III"/>
    <property type="match status" value="1"/>
</dbReference>
<accession>A0A091VPY2</accession>
<feature type="domain" description="ZP" evidence="4">
    <location>
        <begin position="1"/>
        <end position="109"/>
    </location>
</feature>
<keyword evidence="6" id="KW-1185">Reference proteome</keyword>
<proteinExistence type="predicted"/>
<name>A0A091VPY2_OPIHO</name>
<dbReference type="InterPro" id="IPR042235">
    <property type="entry name" value="ZP-C_dom"/>
</dbReference>
<dbReference type="Pfam" id="PF00100">
    <property type="entry name" value="Zona_pellucida"/>
    <property type="match status" value="1"/>
</dbReference>
<evidence type="ECO:0000313" key="6">
    <source>
        <dbReference type="Proteomes" id="UP000053605"/>
    </source>
</evidence>
<evidence type="ECO:0000256" key="2">
    <source>
        <dbReference type="ARBA" id="ARBA00023157"/>
    </source>
</evidence>
<evidence type="ECO:0000259" key="4">
    <source>
        <dbReference type="PROSITE" id="PS51034"/>
    </source>
</evidence>
<dbReference type="STRING" id="30419.A0A091VPY2"/>
<organism evidence="5 6">
    <name type="scientific">Opisthocomus hoazin</name>
    <name type="common">Hoatzin</name>
    <name type="synonym">Phasianus hoazin</name>
    <dbReference type="NCBI Taxonomy" id="30419"/>
    <lineage>
        <taxon>Eukaryota</taxon>
        <taxon>Metazoa</taxon>
        <taxon>Chordata</taxon>
        <taxon>Craniata</taxon>
        <taxon>Vertebrata</taxon>
        <taxon>Euteleostomi</taxon>
        <taxon>Archelosauria</taxon>
        <taxon>Archosauria</taxon>
        <taxon>Dinosauria</taxon>
        <taxon>Saurischia</taxon>
        <taxon>Theropoda</taxon>
        <taxon>Coelurosauria</taxon>
        <taxon>Aves</taxon>
        <taxon>Neognathae</taxon>
        <taxon>Neoaves</taxon>
        <taxon>Opisthocomiformes</taxon>
        <taxon>Opisthocomidae</taxon>
        <taxon>Opisthocomus</taxon>
    </lineage>
</organism>
<dbReference type="EMBL" id="KK734271">
    <property type="protein sequence ID" value="KFR05462.1"/>
    <property type="molecule type" value="Genomic_DNA"/>
</dbReference>
<feature type="non-terminal residue" evidence="5">
    <location>
        <position position="1"/>
    </location>
</feature>
<evidence type="ECO:0000313" key="5">
    <source>
        <dbReference type="EMBL" id="KFR05462.1"/>
    </source>
</evidence>
<keyword evidence="1" id="KW-0732">Signal</keyword>
<feature type="non-terminal residue" evidence="5">
    <location>
        <position position="116"/>
    </location>
</feature>
<dbReference type="PANTHER" id="PTHR14002:SF38">
    <property type="entry name" value="CUB AND ZONA PELLUCIDA-LIKE DOMAIN-CONTAINING PROTEIN 1"/>
    <property type="match status" value="1"/>
</dbReference>